<keyword evidence="2" id="KW-0378">Hydrolase</keyword>
<comment type="caution">
    <text evidence="3">The sequence shown here is derived from an EMBL/GenBank/DDBJ whole genome shotgun (WGS) entry which is preliminary data.</text>
</comment>
<sequence>MRAEEGGDVLILSDKVVCIGCTERTQPGAIEFVAANLFKKGFEAVYAFEMERGRNAMHLDGMLTMVDRDAFLFNPFLSGNVNVYKLTPASDGVRTQPVGSDWSKVLADALGESSVRLIPVGNGDEIQGFWEMWNLGGNVLTLAPGLVVCYDRNKITLDLLDKAGIEVRTFEGAELSRGRGGARCMSMPIIREAL</sequence>
<organism evidence="3 4">
    <name type="scientific">Adlercreutzia rubneri</name>
    <dbReference type="NCBI Taxonomy" id="2916441"/>
    <lineage>
        <taxon>Bacteria</taxon>
        <taxon>Bacillati</taxon>
        <taxon>Actinomycetota</taxon>
        <taxon>Coriobacteriia</taxon>
        <taxon>Eggerthellales</taxon>
        <taxon>Eggerthellaceae</taxon>
        <taxon>Adlercreutzia</taxon>
    </lineage>
</organism>
<dbReference type="Proteomes" id="UP000488839">
    <property type="component" value="Unassembled WGS sequence"/>
</dbReference>
<gene>
    <name evidence="3" type="ORF">GO707_09870</name>
</gene>
<dbReference type="SUPFAM" id="SSF55909">
    <property type="entry name" value="Pentein"/>
    <property type="match status" value="1"/>
</dbReference>
<dbReference type="EMBL" id="WPOO01000019">
    <property type="protein sequence ID" value="MVN59528.1"/>
    <property type="molecule type" value="Genomic_DNA"/>
</dbReference>
<dbReference type="PRINTS" id="PR01466">
    <property type="entry name" value="ARGDEIMINASE"/>
</dbReference>
<evidence type="ECO:0000313" key="4">
    <source>
        <dbReference type="Proteomes" id="UP000488839"/>
    </source>
</evidence>
<dbReference type="Gene3D" id="3.75.10.10">
    <property type="entry name" value="L-arginine/glycine Amidinotransferase, Chain A"/>
    <property type="match status" value="1"/>
</dbReference>
<dbReference type="AlphaFoldDB" id="A0A7K1T7C1"/>
<dbReference type="Pfam" id="PF02274">
    <property type="entry name" value="ADI"/>
    <property type="match status" value="1"/>
</dbReference>
<dbReference type="InterPro" id="IPR003876">
    <property type="entry name" value="Arg_deiminase"/>
</dbReference>
<dbReference type="PANTHER" id="PTHR47271:SF2">
    <property type="entry name" value="ARGININE DEIMINASE"/>
    <property type="match status" value="1"/>
</dbReference>
<protein>
    <recommendedName>
        <fullName evidence="5">Arginine deiminase</fullName>
    </recommendedName>
</protein>
<accession>A0A7K1T7C1</accession>
<evidence type="ECO:0008006" key="5">
    <source>
        <dbReference type="Google" id="ProtNLM"/>
    </source>
</evidence>
<evidence type="ECO:0000256" key="1">
    <source>
        <dbReference type="ARBA" id="ARBA00010206"/>
    </source>
</evidence>
<reference evidence="3 4" key="1">
    <citation type="submission" date="2019-11" db="EMBL/GenBank/DDBJ databases">
        <title>Whole genome shotgun sequencing (WGS) data from Adlercreutzia equolifaciens ResAG-91, Eggerthella lenta MRI-F36, MRI-F37, MRI-F40, ResAG-49, ResAG-88, ResAG-121, ResAG-145, and Gordonibacter sp. ResAG-5, ResAG-26, ResAG-43, ResAG-50, ResAG-59.</title>
        <authorList>
            <person name="Stoll D.A."/>
            <person name="Danylec N."/>
            <person name="Franz C.M.A.P."/>
            <person name="Huch M."/>
        </authorList>
    </citation>
    <scope>NUCLEOTIDE SEQUENCE [LARGE SCALE GENOMIC DNA]</scope>
    <source>
        <strain evidence="3 4">ResAG-91</strain>
    </source>
</reference>
<name>A0A7K1T7C1_9ACTN</name>
<keyword evidence="4" id="KW-1185">Reference proteome</keyword>
<dbReference type="PANTHER" id="PTHR47271">
    <property type="entry name" value="ARGININE DEIMINASE"/>
    <property type="match status" value="1"/>
</dbReference>
<evidence type="ECO:0000313" key="3">
    <source>
        <dbReference type="EMBL" id="MVN59528.1"/>
    </source>
</evidence>
<comment type="similarity">
    <text evidence="1">Belongs to the arginine deiminase family.</text>
</comment>
<dbReference type="GO" id="GO:0016990">
    <property type="term" value="F:arginine deiminase activity"/>
    <property type="evidence" value="ECO:0007669"/>
    <property type="project" value="InterPro"/>
</dbReference>
<proteinExistence type="inferred from homology"/>
<evidence type="ECO:0000256" key="2">
    <source>
        <dbReference type="ARBA" id="ARBA00022801"/>
    </source>
</evidence>
<dbReference type="GO" id="GO:0019546">
    <property type="term" value="P:L-arginine deiminase pathway"/>
    <property type="evidence" value="ECO:0007669"/>
    <property type="project" value="TreeGrafter"/>
</dbReference>